<accession>A0A7W9ZV57</accession>
<feature type="domain" description="Polysaccharide export protein N-terminal" evidence="3">
    <location>
        <begin position="68"/>
        <end position="147"/>
    </location>
</feature>
<evidence type="ECO:0000313" key="6">
    <source>
        <dbReference type="EMBL" id="MBB6223398.1"/>
    </source>
</evidence>
<evidence type="ECO:0000259" key="3">
    <source>
        <dbReference type="Pfam" id="PF02563"/>
    </source>
</evidence>
<dbReference type="Pfam" id="PF02563">
    <property type="entry name" value="Poly_export"/>
    <property type="match status" value="1"/>
</dbReference>
<dbReference type="PANTHER" id="PTHR33619">
    <property type="entry name" value="POLYSACCHARIDE EXPORT PROTEIN GFCE-RELATED"/>
    <property type="match status" value="1"/>
</dbReference>
<evidence type="ECO:0000256" key="2">
    <source>
        <dbReference type="SAM" id="MobiDB-lite"/>
    </source>
</evidence>
<dbReference type="InterPro" id="IPR058781">
    <property type="entry name" value="HH_AprE-like"/>
</dbReference>
<protein>
    <submittedName>
        <fullName evidence="6">Polysaccharide export outer membrane protein</fullName>
    </submittedName>
</protein>
<dbReference type="Proteomes" id="UP000517187">
    <property type="component" value="Unassembled WGS sequence"/>
</dbReference>
<dbReference type="PANTHER" id="PTHR33619:SF3">
    <property type="entry name" value="POLYSACCHARIDE EXPORT PROTEIN GFCE-RELATED"/>
    <property type="match status" value="1"/>
</dbReference>
<gene>
    <name evidence="6" type="ORF">GGE66_004387</name>
</gene>
<dbReference type="EMBL" id="JACIIJ010000010">
    <property type="protein sequence ID" value="MBB6223398.1"/>
    <property type="molecule type" value="Genomic_DNA"/>
</dbReference>
<dbReference type="Pfam" id="PF10531">
    <property type="entry name" value="SLBB"/>
    <property type="match status" value="1"/>
</dbReference>
<dbReference type="InterPro" id="IPR003715">
    <property type="entry name" value="Poly_export_N"/>
</dbReference>
<comment type="caution">
    <text evidence="6">The sequence shown here is derived from an EMBL/GenBank/DDBJ whole genome shotgun (WGS) entry which is preliminary data.</text>
</comment>
<reference evidence="6 7" key="1">
    <citation type="submission" date="2020-08" db="EMBL/GenBank/DDBJ databases">
        <title>Genomic Encyclopedia of Type Strains, Phase IV (KMG-V): Genome sequencing to study the core and pangenomes of soil and plant-associated prokaryotes.</title>
        <authorList>
            <person name="Whitman W."/>
        </authorList>
    </citation>
    <scope>NUCLEOTIDE SEQUENCE [LARGE SCALE GENOMIC DNA]</scope>
    <source>
        <strain evidence="6 7">SEMIA 4011</strain>
    </source>
</reference>
<dbReference type="InterPro" id="IPR019554">
    <property type="entry name" value="Soluble_ligand-bd"/>
</dbReference>
<name>A0A7W9ZV57_RHILE</name>
<dbReference type="GO" id="GO:0015159">
    <property type="term" value="F:polysaccharide transmembrane transporter activity"/>
    <property type="evidence" value="ECO:0007669"/>
    <property type="project" value="InterPro"/>
</dbReference>
<evidence type="ECO:0000259" key="4">
    <source>
        <dbReference type="Pfam" id="PF10531"/>
    </source>
</evidence>
<evidence type="ECO:0000259" key="5">
    <source>
        <dbReference type="Pfam" id="PF25994"/>
    </source>
</evidence>
<organism evidence="6 7">
    <name type="scientific">Rhizobium leguminosarum</name>
    <dbReference type="NCBI Taxonomy" id="384"/>
    <lineage>
        <taxon>Bacteria</taxon>
        <taxon>Pseudomonadati</taxon>
        <taxon>Pseudomonadota</taxon>
        <taxon>Alphaproteobacteria</taxon>
        <taxon>Hyphomicrobiales</taxon>
        <taxon>Rhizobiaceae</taxon>
        <taxon>Rhizobium/Agrobacterium group</taxon>
        <taxon>Rhizobium</taxon>
    </lineage>
</organism>
<feature type="compositionally biased region" description="Polar residues" evidence="2">
    <location>
        <begin position="444"/>
        <end position="459"/>
    </location>
</feature>
<dbReference type="InterPro" id="IPR049712">
    <property type="entry name" value="Poly_export"/>
</dbReference>
<dbReference type="Gene3D" id="3.10.560.10">
    <property type="entry name" value="Outer membrane lipoprotein wza domain like"/>
    <property type="match status" value="1"/>
</dbReference>
<feature type="domain" description="Soluble ligand binding" evidence="4">
    <location>
        <begin position="153"/>
        <end position="189"/>
    </location>
</feature>
<evidence type="ECO:0000313" key="7">
    <source>
        <dbReference type="Proteomes" id="UP000517187"/>
    </source>
</evidence>
<dbReference type="Gene3D" id="3.30.1950.10">
    <property type="entry name" value="wza like domain"/>
    <property type="match status" value="1"/>
</dbReference>
<sequence length="465" mass="51819">MRLRTCRSADASRHWTDIRLRMFCRRDMYMVSSHRAPHLFHRATFILGALFFLAGTAPPALADSASLAPQTKIRLTIVQWMQSRGQYERWDALGGEYRVSDDGTVFLPFLGSLSVGNRTDTDLTNEIGKRLQEKIGLVQPPAVTIEILEYPPIYVVGDVTTPGQYSFRPGLTVLQSLAMSGGPRRAKDEQQTHSIQIVGELREIDHSILRSTARLARLQAEMDGAQEIIFDQATGADQQFAAGIFNEERIIFRARANALERQARAFTELRDLLTTEISTLEEKLTGADDNIKSVEDQLVSVKSLVQKGLTISSRQMDLERLLTTYRSDKLDLLTAVMRGRQAVSETTRNLEGLYDARRSEVATEAQSERASLDQFKLKRETLQKLLIADLGSNDGVKNLVEDLPLTFSVTRRSDGQINQIEASETTTLAPGDVVRVAQPHILDNSPQADTAPSFESQTLADRAGQ</sequence>
<feature type="domain" description="AprE-like long alpha-helical hairpin" evidence="5">
    <location>
        <begin position="200"/>
        <end position="382"/>
    </location>
</feature>
<proteinExistence type="predicted"/>
<dbReference type="AlphaFoldDB" id="A0A7W9ZV57"/>
<keyword evidence="1" id="KW-0732">Signal</keyword>
<evidence type="ECO:0000256" key="1">
    <source>
        <dbReference type="ARBA" id="ARBA00022729"/>
    </source>
</evidence>
<feature type="region of interest" description="Disordered" evidence="2">
    <location>
        <begin position="443"/>
        <end position="465"/>
    </location>
</feature>
<dbReference type="Pfam" id="PF25994">
    <property type="entry name" value="HH_AprE"/>
    <property type="match status" value="1"/>
</dbReference>